<dbReference type="InParanoid" id="A0A673BBB9"/>
<evidence type="ECO:0000313" key="10">
    <source>
        <dbReference type="Ensembl" id="ENSSORP00005039696.1"/>
    </source>
</evidence>
<feature type="domain" description="SRCR" evidence="9">
    <location>
        <begin position="123"/>
        <end position="222"/>
    </location>
</feature>
<evidence type="ECO:0000259" key="9">
    <source>
        <dbReference type="PROSITE" id="PS50287"/>
    </source>
</evidence>
<evidence type="ECO:0000256" key="5">
    <source>
        <dbReference type="ARBA" id="ARBA00023157"/>
    </source>
</evidence>
<comment type="subcellular location">
    <subcellularLocation>
        <location evidence="1">Secreted</location>
    </subcellularLocation>
</comment>
<feature type="disulfide bond" evidence="7">
    <location>
        <begin position="296"/>
        <end position="306"/>
    </location>
</feature>
<dbReference type="FunFam" id="3.10.250.10:FF:000013">
    <property type="entry name" value="CD163 molecule like 1"/>
    <property type="match status" value="1"/>
</dbReference>
<feature type="domain" description="SRCR" evidence="9">
    <location>
        <begin position="227"/>
        <end position="324"/>
    </location>
</feature>
<dbReference type="GO" id="GO:0031638">
    <property type="term" value="P:zymogen activation"/>
    <property type="evidence" value="ECO:0007669"/>
    <property type="project" value="TreeGrafter"/>
</dbReference>
<proteinExistence type="predicted"/>
<dbReference type="GO" id="GO:0004252">
    <property type="term" value="F:serine-type endopeptidase activity"/>
    <property type="evidence" value="ECO:0007669"/>
    <property type="project" value="TreeGrafter"/>
</dbReference>
<protein>
    <recommendedName>
        <fullName evidence="9">SRCR domain-containing protein</fullName>
    </recommendedName>
</protein>
<evidence type="ECO:0000256" key="3">
    <source>
        <dbReference type="ARBA" id="ARBA00022729"/>
    </source>
</evidence>
<evidence type="ECO:0000256" key="6">
    <source>
        <dbReference type="ARBA" id="ARBA00023180"/>
    </source>
</evidence>
<dbReference type="Gene3D" id="3.10.250.10">
    <property type="entry name" value="SRCR-like domain"/>
    <property type="match status" value="3"/>
</dbReference>
<comment type="caution">
    <text evidence="7">Lacks conserved residue(s) required for the propagation of feature annotation.</text>
</comment>
<organism evidence="10 11">
    <name type="scientific">Sphaeramia orbicularis</name>
    <name type="common">orbiculate cardinalfish</name>
    <dbReference type="NCBI Taxonomy" id="375764"/>
    <lineage>
        <taxon>Eukaryota</taxon>
        <taxon>Metazoa</taxon>
        <taxon>Chordata</taxon>
        <taxon>Craniata</taxon>
        <taxon>Vertebrata</taxon>
        <taxon>Euteleostomi</taxon>
        <taxon>Actinopterygii</taxon>
        <taxon>Neopterygii</taxon>
        <taxon>Teleostei</taxon>
        <taxon>Neoteleostei</taxon>
        <taxon>Acanthomorphata</taxon>
        <taxon>Gobiaria</taxon>
        <taxon>Kurtiformes</taxon>
        <taxon>Apogonoidei</taxon>
        <taxon>Apogonidae</taxon>
        <taxon>Apogoninae</taxon>
        <taxon>Sphaeramia</taxon>
    </lineage>
</organism>
<dbReference type="PANTHER" id="PTHR48071:SF15">
    <property type="entry name" value="SRCR DOMAIN-CONTAINING PROTEIN"/>
    <property type="match status" value="1"/>
</dbReference>
<keyword evidence="5 7" id="KW-1015">Disulfide bond</keyword>
<dbReference type="SUPFAM" id="SSF56487">
    <property type="entry name" value="SRCR-like"/>
    <property type="match status" value="3"/>
</dbReference>
<feature type="signal peptide" evidence="8">
    <location>
        <begin position="1"/>
        <end position="19"/>
    </location>
</feature>
<dbReference type="Proteomes" id="UP000472271">
    <property type="component" value="Chromosome 1"/>
</dbReference>
<feature type="chain" id="PRO_5025424212" description="SRCR domain-containing protein" evidence="8">
    <location>
        <begin position="20"/>
        <end position="338"/>
    </location>
</feature>
<evidence type="ECO:0000256" key="8">
    <source>
        <dbReference type="SAM" id="SignalP"/>
    </source>
</evidence>
<evidence type="ECO:0000256" key="1">
    <source>
        <dbReference type="ARBA" id="ARBA00004613"/>
    </source>
</evidence>
<dbReference type="SMART" id="SM00202">
    <property type="entry name" value="SR"/>
    <property type="match status" value="3"/>
</dbReference>
<name>A0A673BBB9_9TELE</name>
<dbReference type="InterPro" id="IPR001190">
    <property type="entry name" value="SRCR"/>
</dbReference>
<keyword evidence="11" id="KW-1185">Reference proteome</keyword>
<dbReference type="InterPro" id="IPR036772">
    <property type="entry name" value="SRCR-like_dom_sf"/>
</dbReference>
<evidence type="ECO:0000313" key="11">
    <source>
        <dbReference type="Proteomes" id="UP000472271"/>
    </source>
</evidence>
<dbReference type="Pfam" id="PF00530">
    <property type="entry name" value="SRCR"/>
    <property type="match status" value="3"/>
</dbReference>
<keyword evidence="3 8" id="KW-0732">Signal</keyword>
<sequence>MDRRLWTICMFLWIQGLLAKNNTSTAHFRLVGGASRCCGDLEMKRQDENWKPVDGFNWYMKLGNRVCAELDCGTIVSVRHKSSDSVTDSWQISSQCDEPSLSDCVTPWKRPSSLLELSCSDSVKLVHGSSLCSGRLEVWSNQPWCSVCEEDLDHNDAEVVCRELGCGAPSLLQGALYGEGEAPVWTSELQCEGNESAVLDCRRSSSAGKTCGSGKAAGLTCTDPGGVRLVGQLSHCAGALEIQYQGVWRLVGDQHKKWNLKYGALVCQYLDCGSAVSVTRREDSKYTLKWWVSFPCVKLTSGLWDCVGLDGSNYASSGVDVVCSGTNEHKLCLKLNSP</sequence>
<dbReference type="Ensembl" id="ENSSORT00005040708.1">
    <property type="protein sequence ID" value="ENSSORP00005039696.1"/>
    <property type="gene ID" value="ENSSORG00005018522.1"/>
</dbReference>
<dbReference type="AlphaFoldDB" id="A0A673BBB9"/>
<feature type="disulfide bond" evidence="7">
    <location>
        <begin position="191"/>
        <end position="201"/>
    </location>
</feature>
<evidence type="ECO:0000256" key="2">
    <source>
        <dbReference type="ARBA" id="ARBA00022525"/>
    </source>
</evidence>
<dbReference type="GO" id="GO:0005615">
    <property type="term" value="C:extracellular space"/>
    <property type="evidence" value="ECO:0007669"/>
    <property type="project" value="TreeGrafter"/>
</dbReference>
<feature type="domain" description="SRCR" evidence="9">
    <location>
        <begin position="28"/>
        <end position="104"/>
    </location>
</feature>
<keyword evidence="6" id="KW-0325">Glycoprotein</keyword>
<keyword evidence="4" id="KW-0677">Repeat</keyword>
<reference evidence="10" key="1">
    <citation type="submission" date="2019-06" db="EMBL/GenBank/DDBJ databases">
        <authorList>
            <consortium name="Wellcome Sanger Institute Data Sharing"/>
        </authorList>
    </citation>
    <scope>NUCLEOTIDE SEQUENCE [LARGE SCALE GENOMIC DNA]</scope>
</reference>
<keyword evidence="2" id="KW-0964">Secreted</keyword>
<dbReference type="GO" id="GO:0005886">
    <property type="term" value="C:plasma membrane"/>
    <property type="evidence" value="ECO:0007669"/>
    <property type="project" value="TreeGrafter"/>
</dbReference>
<evidence type="ECO:0000256" key="7">
    <source>
        <dbReference type="PROSITE-ProRule" id="PRU00196"/>
    </source>
</evidence>
<reference evidence="10" key="3">
    <citation type="submission" date="2025-09" db="UniProtKB">
        <authorList>
            <consortium name="Ensembl"/>
        </authorList>
    </citation>
    <scope>IDENTIFICATION</scope>
</reference>
<dbReference type="PRINTS" id="PR00258">
    <property type="entry name" value="SPERACTRCPTR"/>
</dbReference>
<dbReference type="PANTHER" id="PTHR48071">
    <property type="entry name" value="SRCR DOMAIN-CONTAINING PROTEIN"/>
    <property type="match status" value="1"/>
</dbReference>
<dbReference type="PROSITE" id="PS50287">
    <property type="entry name" value="SRCR_2"/>
    <property type="match status" value="3"/>
</dbReference>
<evidence type="ECO:0000256" key="4">
    <source>
        <dbReference type="ARBA" id="ARBA00022737"/>
    </source>
</evidence>
<reference evidence="10" key="2">
    <citation type="submission" date="2025-08" db="UniProtKB">
        <authorList>
            <consortium name="Ensembl"/>
        </authorList>
    </citation>
    <scope>IDENTIFICATION</scope>
</reference>
<accession>A0A673BBB9</accession>